<dbReference type="GO" id="GO:0007165">
    <property type="term" value="P:signal transduction"/>
    <property type="evidence" value="ECO:0007669"/>
    <property type="project" value="UniProtKB-KW"/>
</dbReference>
<keyword evidence="8" id="KW-1185">Reference proteome</keyword>
<evidence type="ECO:0000256" key="3">
    <source>
        <dbReference type="PROSITE-ProRule" id="PRU00284"/>
    </source>
</evidence>
<dbReference type="InterPro" id="IPR004010">
    <property type="entry name" value="Double_Cache_2"/>
</dbReference>
<dbReference type="PROSITE" id="PS50885">
    <property type="entry name" value="HAMP"/>
    <property type="match status" value="1"/>
</dbReference>
<dbReference type="Gene3D" id="3.30.450.20">
    <property type="entry name" value="PAS domain"/>
    <property type="match status" value="2"/>
</dbReference>
<gene>
    <name evidence="7" type="ORF">HNR50_003511</name>
</gene>
<dbReference type="GO" id="GO:0016020">
    <property type="term" value="C:membrane"/>
    <property type="evidence" value="ECO:0007669"/>
    <property type="project" value="InterPro"/>
</dbReference>
<keyword evidence="4" id="KW-1133">Transmembrane helix</keyword>
<proteinExistence type="inferred from homology"/>
<keyword evidence="4" id="KW-0472">Membrane</keyword>
<dbReference type="Proteomes" id="UP000587760">
    <property type="component" value="Unassembled WGS sequence"/>
</dbReference>
<sequence length="677" mass="75572">MKIKKLSLKMQIALNLLFLIVMIPLGISVFTTTSTEIAHRTSIELVSNTKLISDMTHVYVNSTVENYLRAIAEKTKSLIEIYYNQYASGMVTRQEAFAEARALILDKNYGKIGTTGYIAGVSSKGILAIHPASEGVDASGYDFMKKAMEMKNGFLTYEWQNTGEDVPRDKVGYMSYFEPWDIIVWASSYKSEFRFLVDETRLKEKLKSLKNGETGYNFILDSTGRLIYHPELQSLDMKNLDDPSISTIVNMMSEAKIRNGEIIQNSYIGETDGQERMISMTYYEEMDWFIASSISKKEIYGILYTLGRILIFISLGAFVVMNFVIFWLLKMMLTPLKRISSAVNQVSEGDISHQIDIYTADEIGAMTGDINHLIEGLNKVFCRMKHDVEILNSSIQDLSSSSKEIATTSNEQASAVKEIVTTMEDSDQLSKGIESMINEVSNIANATKEKVKNGVNNIEESLVKMSEIRTSNDDTITGIRSLSEKIEAIWEIVTIINSIADQTKIIAFNAELEASAAGEAGKNFQIVASEIRRLADSTVNSTSEIKSKINEIQRSSDRLITASEDGTNKIKEGDSLTQSLHQTFEEIMESSEITAGSADNISSSIKQMVVAFEQILLTLKQISEGINNFVISTNSNTEISQKLKDMANSMGTFLSYYNTTDVCSMDQSMERKPESKG</sequence>
<dbReference type="Pfam" id="PF00015">
    <property type="entry name" value="MCPsignal"/>
    <property type="match status" value="1"/>
</dbReference>
<dbReference type="RefSeq" id="WP_184748067.1">
    <property type="nucleotide sequence ID" value="NZ_JACHGJ010000008.1"/>
</dbReference>
<dbReference type="Pfam" id="PF08269">
    <property type="entry name" value="dCache_2"/>
    <property type="match status" value="1"/>
</dbReference>
<protein>
    <submittedName>
        <fullName evidence="7">Methyl-accepting chemotaxis protein</fullName>
    </submittedName>
</protein>
<evidence type="ECO:0000259" key="5">
    <source>
        <dbReference type="PROSITE" id="PS50111"/>
    </source>
</evidence>
<dbReference type="AlphaFoldDB" id="A0A841RFR1"/>
<evidence type="ECO:0000313" key="7">
    <source>
        <dbReference type="EMBL" id="MBB6481830.1"/>
    </source>
</evidence>
<dbReference type="CDD" id="cd12912">
    <property type="entry name" value="PDC2_MCP_like"/>
    <property type="match status" value="1"/>
</dbReference>
<name>A0A841RFR1_9SPIO</name>
<feature type="domain" description="Methyl-accepting transducer" evidence="5">
    <location>
        <begin position="387"/>
        <end position="623"/>
    </location>
</feature>
<dbReference type="Pfam" id="PF00672">
    <property type="entry name" value="HAMP"/>
    <property type="match status" value="1"/>
</dbReference>
<dbReference type="SMART" id="SM00304">
    <property type="entry name" value="HAMP"/>
    <property type="match status" value="1"/>
</dbReference>
<dbReference type="InterPro" id="IPR003660">
    <property type="entry name" value="HAMP_dom"/>
</dbReference>
<evidence type="ECO:0000256" key="2">
    <source>
        <dbReference type="ARBA" id="ARBA00029447"/>
    </source>
</evidence>
<evidence type="ECO:0000313" key="8">
    <source>
        <dbReference type="Proteomes" id="UP000587760"/>
    </source>
</evidence>
<feature type="transmembrane region" description="Helical" evidence="4">
    <location>
        <begin position="12"/>
        <end position="30"/>
    </location>
</feature>
<accession>A0A841RFR1</accession>
<dbReference type="CDD" id="cd18774">
    <property type="entry name" value="PDC2_HK_sensor"/>
    <property type="match status" value="1"/>
</dbReference>
<reference evidence="7 8" key="1">
    <citation type="submission" date="2020-08" db="EMBL/GenBank/DDBJ databases">
        <title>Genomic Encyclopedia of Type Strains, Phase IV (KMG-IV): sequencing the most valuable type-strain genomes for metagenomic binning, comparative biology and taxonomic classification.</title>
        <authorList>
            <person name="Goeker M."/>
        </authorList>
    </citation>
    <scope>NUCLEOTIDE SEQUENCE [LARGE SCALE GENOMIC DNA]</scope>
    <source>
        <strain evidence="7 8">DSM 2461</strain>
    </source>
</reference>
<evidence type="ECO:0000259" key="6">
    <source>
        <dbReference type="PROSITE" id="PS50885"/>
    </source>
</evidence>
<comment type="similarity">
    <text evidence="2">Belongs to the methyl-accepting chemotaxis (MCP) protein family.</text>
</comment>
<comment type="caution">
    <text evidence="7">The sequence shown here is derived from an EMBL/GenBank/DDBJ whole genome shotgun (WGS) entry which is preliminary data.</text>
</comment>
<dbReference type="SUPFAM" id="SSF58104">
    <property type="entry name" value="Methyl-accepting chemotaxis protein (MCP) signaling domain"/>
    <property type="match status" value="1"/>
</dbReference>
<evidence type="ECO:0000256" key="1">
    <source>
        <dbReference type="ARBA" id="ARBA00023224"/>
    </source>
</evidence>
<organism evidence="7 8">
    <name type="scientific">Spirochaeta isovalerica</name>
    <dbReference type="NCBI Taxonomy" id="150"/>
    <lineage>
        <taxon>Bacteria</taxon>
        <taxon>Pseudomonadati</taxon>
        <taxon>Spirochaetota</taxon>
        <taxon>Spirochaetia</taxon>
        <taxon>Spirochaetales</taxon>
        <taxon>Spirochaetaceae</taxon>
        <taxon>Spirochaeta</taxon>
    </lineage>
</organism>
<dbReference type="EMBL" id="JACHGJ010000008">
    <property type="protein sequence ID" value="MBB6481830.1"/>
    <property type="molecule type" value="Genomic_DNA"/>
</dbReference>
<feature type="domain" description="HAMP" evidence="6">
    <location>
        <begin position="330"/>
        <end position="382"/>
    </location>
</feature>
<dbReference type="CDD" id="cd06225">
    <property type="entry name" value="HAMP"/>
    <property type="match status" value="1"/>
</dbReference>
<dbReference type="PANTHER" id="PTHR32089:SF112">
    <property type="entry name" value="LYSOZYME-LIKE PROTEIN-RELATED"/>
    <property type="match status" value="1"/>
</dbReference>
<dbReference type="SMART" id="SM00283">
    <property type="entry name" value="MA"/>
    <property type="match status" value="1"/>
</dbReference>
<keyword evidence="4" id="KW-0812">Transmembrane</keyword>
<dbReference type="PROSITE" id="PS50111">
    <property type="entry name" value="CHEMOTAXIS_TRANSDUC_2"/>
    <property type="match status" value="1"/>
</dbReference>
<dbReference type="InterPro" id="IPR004089">
    <property type="entry name" value="MCPsignal_dom"/>
</dbReference>
<keyword evidence="1 3" id="KW-0807">Transducer</keyword>
<dbReference type="Gene3D" id="1.10.287.950">
    <property type="entry name" value="Methyl-accepting chemotaxis protein"/>
    <property type="match status" value="1"/>
</dbReference>
<evidence type="ECO:0000256" key="4">
    <source>
        <dbReference type="SAM" id="Phobius"/>
    </source>
</evidence>
<feature type="transmembrane region" description="Helical" evidence="4">
    <location>
        <begin position="302"/>
        <end position="329"/>
    </location>
</feature>
<dbReference type="PANTHER" id="PTHR32089">
    <property type="entry name" value="METHYL-ACCEPTING CHEMOTAXIS PROTEIN MCPB"/>
    <property type="match status" value="1"/>
</dbReference>